<dbReference type="InterPro" id="IPR029055">
    <property type="entry name" value="Ntn_hydrolases_N"/>
</dbReference>
<dbReference type="InterPro" id="IPR052193">
    <property type="entry name" value="Peptidase_C59"/>
</dbReference>
<organism evidence="11 12">
    <name type="scientific">Candidatus Alloenteromonas pullistercoris</name>
    <dbReference type="NCBI Taxonomy" id="2840785"/>
    <lineage>
        <taxon>Bacteria</taxon>
        <taxon>Bacillati</taxon>
        <taxon>Bacillota</taxon>
        <taxon>Bacillota incertae sedis</taxon>
        <taxon>Candidatus Alloenteromonas</taxon>
    </lineage>
</organism>
<comment type="catalytic activity">
    <reaction evidence="8">
        <text>cholate + taurine = taurocholate + H2O</text>
        <dbReference type="Rhea" id="RHEA:47108"/>
        <dbReference type="ChEBI" id="CHEBI:15377"/>
        <dbReference type="ChEBI" id="CHEBI:29747"/>
        <dbReference type="ChEBI" id="CHEBI:36257"/>
        <dbReference type="ChEBI" id="CHEBI:507393"/>
    </reaction>
    <physiologicalReaction direction="right-to-left" evidence="8">
        <dbReference type="Rhea" id="RHEA:47110"/>
    </physiologicalReaction>
</comment>
<evidence type="ECO:0000256" key="4">
    <source>
        <dbReference type="ARBA" id="ARBA00023098"/>
    </source>
</evidence>
<gene>
    <name evidence="11" type="ORF">IAC61_02395</name>
</gene>
<evidence type="ECO:0000256" key="3">
    <source>
        <dbReference type="ARBA" id="ARBA00022801"/>
    </source>
</evidence>
<dbReference type="EMBL" id="JADINA010000019">
    <property type="protein sequence ID" value="MBO8426155.1"/>
    <property type="molecule type" value="Genomic_DNA"/>
</dbReference>
<dbReference type="Proteomes" id="UP000823634">
    <property type="component" value="Unassembled WGS sequence"/>
</dbReference>
<evidence type="ECO:0000256" key="2">
    <source>
        <dbReference type="ARBA" id="ARBA00006625"/>
    </source>
</evidence>
<comment type="pathway">
    <text evidence="1">Lipid metabolism; bile acid biosynthesis.</text>
</comment>
<accession>A0A9D9GT16</accession>
<keyword evidence="4" id="KW-0443">Lipid metabolism</keyword>
<evidence type="ECO:0000313" key="12">
    <source>
        <dbReference type="Proteomes" id="UP000823634"/>
    </source>
</evidence>
<keyword evidence="3 11" id="KW-0378">Hydrolase</keyword>
<sequence length="328" mass="36715">MCTAIRMKGADAYFGRNLDLNAQFGQKVVLTPRNYRFSFTRGEAMPSHYAILGIATPIDGYPLYADALNERGLAIAGLNYPNNAKYSKTEEGKVNVSPFELIPYILSRFASVKEARDFLNSLNLVDIPFSKDVPLASLHWMLSDENESLVIESDEGGLHVYDNPYDVLTNNPPFPFHRENMKRYRLLSDQQGEAGFAKDIDLTPFSVGFGSMFLPGDYSSSSRFVKACFLAKHALLGESEAERQRNFFRLLFSLSFPLGAVLNPDSTYERTIYSSCMNLSKKSYCYISENGDVPHLVRIADFNLDGNSLFVGPLLEEEATKAQSLLPL</sequence>
<dbReference type="NCBIfam" id="NF038245">
    <property type="entry name" value="bile_salt_hydro"/>
    <property type="match status" value="1"/>
</dbReference>
<comment type="similarity">
    <text evidence="2">Belongs to the peptidase C59 family.</text>
</comment>
<dbReference type="CDD" id="cd00542">
    <property type="entry name" value="Ntn_PVA"/>
    <property type="match status" value="1"/>
</dbReference>
<evidence type="ECO:0000313" key="11">
    <source>
        <dbReference type="EMBL" id="MBO8426155.1"/>
    </source>
</evidence>
<feature type="domain" description="Choloylglycine hydrolase/NAAA C-terminal" evidence="10">
    <location>
        <begin position="2"/>
        <end position="310"/>
    </location>
</feature>
<dbReference type="GO" id="GO:0006629">
    <property type="term" value="P:lipid metabolic process"/>
    <property type="evidence" value="ECO:0007669"/>
    <property type="project" value="UniProtKB-KW"/>
</dbReference>
<comment type="catalytic activity">
    <reaction evidence="9">
        <text>taurodeoxycholate + H2O = deoxycholate + taurine</text>
        <dbReference type="Rhea" id="RHEA:47556"/>
        <dbReference type="ChEBI" id="CHEBI:15377"/>
        <dbReference type="ChEBI" id="CHEBI:23614"/>
        <dbReference type="ChEBI" id="CHEBI:36261"/>
        <dbReference type="ChEBI" id="CHEBI:507393"/>
    </reaction>
    <physiologicalReaction direction="left-to-right" evidence="9">
        <dbReference type="Rhea" id="RHEA:47557"/>
    </physiologicalReaction>
</comment>
<dbReference type="AlphaFoldDB" id="A0A9D9GT16"/>
<dbReference type="SUPFAM" id="SSF56235">
    <property type="entry name" value="N-terminal nucleophile aminohydrolases (Ntn hydrolases)"/>
    <property type="match status" value="1"/>
</dbReference>
<dbReference type="PANTHER" id="PTHR35527:SF2">
    <property type="entry name" value="HYDROLASE"/>
    <property type="match status" value="1"/>
</dbReference>
<evidence type="ECO:0000256" key="1">
    <source>
        <dbReference type="ARBA" id="ARBA00004860"/>
    </source>
</evidence>
<dbReference type="GO" id="GO:0045302">
    <property type="term" value="F:choloylglycine hydrolase activity"/>
    <property type="evidence" value="ECO:0007669"/>
    <property type="project" value="UniProtKB-EC"/>
</dbReference>
<evidence type="ECO:0000256" key="8">
    <source>
        <dbReference type="ARBA" id="ARBA00047285"/>
    </source>
</evidence>
<comment type="caution">
    <text evidence="11">The sequence shown here is derived from an EMBL/GenBank/DDBJ whole genome shotgun (WGS) entry which is preliminary data.</text>
</comment>
<dbReference type="PANTHER" id="PTHR35527">
    <property type="entry name" value="CHOLOYLGLYCINE HYDROLASE"/>
    <property type="match status" value="1"/>
</dbReference>
<reference evidence="11" key="2">
    <citation type="journal article" date="2021" name="PeerJ">
        <title>Extensive microbial diversity within the chicken gut microbiome revealed by metagenomics and culture.</title>
        <authorList>
            <person name="Gilroy R."/>
            <person name="Ravi A."/>
            <person name="Getino M."/>
            <person name="Pursley I."/>
            <person name="Horton D.L."/>
            <person name="Alikhan N.F."/>
            <person name="Baker D."/>
            <person name="Gharbi K."/>
            <person name="Hall N."/>
            <person name="Watson M."/>
            <person name="Adriaenssens E.M."/>
            <person name="Foster-Nyarko E."/>
            <person name="Jarju S."/>
            <person name="Secka A."/>
            <person name="Antonio M."/>
            <person name="Oren A."/>
            <person name="Chaudhuri R.R."/>
            <person name="La Ragione R."/>
            <person name="Hildebrand F."/>
            <person name="Pallen M.J."/>
        </authorList>
    </citation>
    <scope>NUCLEOTIDE SEQUENCE</scope>
    <source>
        <strain evidence="11">17113</strain>
    </source>
</reference>
<evidence type="ECO:0000256" key="9">
    <source>
        <dbReference type="ARBA" id="ARBA00048897"/>
    </source>
</evidence>
<evidence type="ECO:0000256" key="7">
    <source>
        <dbReference type="ARBA" id="ARBA00044806"/>
    </source>
</evidence>
<dbReference type="Pfam" id="PF02275">
    <property type="entry name" value="CBAH"/>
    <property type="match status" value="1"/>
</dbReference>
<evidence type="ECO:0000256" key="5">
    <source>
        <dbReference type="ARBA" id="ARBA00044769"/>
    </source>
</evidence>
<protein>
    <recommendedName>
        <fullName evidence="5">choloylglycine hydrolase</fullName>
        <ecNumber evidence="5">3.5.1.24</ecNumber>
    </recommendedName>
    <alternativeName>
        <fullName evidence="6">Bile salt hydrolase</fullName>
    </alternativeName>
    <alternativeName>
        <fullName evidence="7">Choloylglycine hydrolase</fullName>
    </alternativeName>
</protein>
<evidence type="ECO:0000259" key="10">
    <source>
        <dbReference type="Pfam" id="PF02275"/>
    </source>
</evidence>
<dbReference type="EC" id="3.5.1.24" evidence="5"/>
<dbReference type="Gene3D" id="3.60.60.10">
    <property type="entry name" value="Penicillin V Acylase, Chain A"/>
    <property type="match status" value="1"/>
</dbReference>
<reference evidence="11" key="1">
    <citation type="submission" date="2020-10" db="EMBL/GenBank/DDBJ databases">
        <authorList>
            <person name="Gilroy R."/>
        </authorList>
    </citation>
    <scope>NUCLEOTIDE SEQUENCE</scope>
    <source>
        <strain evidence="11">17113</strain>
    </source>
</reference>
<dbReference type="InterPro" id="IPR047711">
    <property type="entry name" value="CBAH"/>
</dbReference>
<name>A0A9D9GT16_9FIRM</name>
<proteinExistence type="inferred from homology"/>
<evidence type="ECO:0000256" key="6">
    <source>
        <dbReference type="ARBA" id="ARBA00044804"/>
    </source>
</evidence>
<dbReference type="InterPro" id="IPR029132">
    <property type="entry name" value="CBAH/NAAA_C"/>
</dbReference>